<dbReference type="GO" id="GO:0005886">
    <property type="term" value="C:plasma membrane"/>
    <property type="evidence" value="ECO:0007669"/>
    <property type="project" value="TreeGrafter"/>
</dbReference>
<comment type="caution">
    <text evidence="1">The sequence shown here is derived from an EMBL/GenBank/DDBJ whole genome shotgun (WGS) entry which is preliminary data.</text>
</comment>
<proteinExistence type="predicted"/>
<dbReference type="GO" id="GO:0004713">
    <property type="term" value="F:protein tyrosine kinase activity"/>
    <property type="evidence" value="ECO:0007669"/>
    <property type="project" value="TreeGrafter"/>
</dbReference>
<dbReference type="Proteomes" id="UP000241206">
    <property type="component" value="Unassembled WGS sequence"/>
</dbReference>
<dbReference type="RefSeq" id="WP_107393561.1">
    <property type="nucleotide sequence ID" value="NZ_PHHF01000001.1"/>
</dbReference>
<dbReference type="InterPro" id="IPR050445">
    <property type="entry name" value="Bact_polysacc_biosynth/exp"/>
</dbReference>
<organism evidence="1 2">
    <name type="scientific">Edaphosphingomonas fennica</name>
    <dbReference type="NCBI Taxonomy" id="114404"/>
    <lineage>
        <taxon>Bacteria</taxon>
        <taxon>Pseudomonadati</taxon>
        <taxon>Pseudomonadota</taxon>
        <taxon>Alphaproteobacteria</taxon>
        <taxon>Sphingomonadales</taxon>
        <taxon>Rhizorhabdaceae</taxon>
        <taxon>Edaphosphingomonas</taxon>
    </lineage>
</organism>
<sequence length="378" mass="40701">MSAIDQGRAAVVRAVHDGRMRRRVYAVAALLLALLCLWPQPHVARAKILPQDNGGSGVSAMLNALGGQMSGFANLLGGARTPIDVYLVVGRSENVMVDVIDRLRLVGPSGRYATVDKARIALARKVDVHSLPGGVIEVETRTHDAAEAKALTFAYVSAISDRIGTLGRERIVAKRKVVDERFGQAVRRLSRAEAALNEFRRRNRLAEPEAQFGSALMLRADLEARLQAKLVQLQTVQRFAGAENVQLKALQSEIAALRAQIARSAQPAEGAGGPNVAGLAEVSAEYLNLYRDYRFAQALYEAYSRLSEQVAVDELTAESAADVQLLERPHLDAGRHYNIPAVALLAALLLLALFTEVYAPATGIALFRGTPAGGDVTP</sequence>
<accession>A0A2T4I8I8</accession>
<evidence type="ECO:0000313" key="2">
    <source>
        <dbReference type="Proteomes" id="UP000241206"/>
    </source>
</evidence>
<dbReference type="PANTHER" id="PTHR32309">
    <property type="entry name" value="TYROSINE-PROTEIN KINASE"/>
    <property type="match status" value="1"/>
</dbReference>
<keyword evidence="2" id="KW-1185">Reference proteome</keyword>
<name>A0A2T4I8I8_9SPHN</name>
<dbReference type="PANTHER" id="PTHR32309:SF13">
    <property type="entry name" value="FERRIC ENTEROBACTIN TRANSPORT PROTEIN FEPE"/>
    <property type="match status" value="1"/>
</dbReference>
<gene>
    <name evidence="1" type="ORF">CV103_00160</name>
</gene>
<evidence type="ECO:0000313" key="1">
    <source>
        <dbReference type="EMBL" id="PTD28015.1"/>
    </source>
</evidence>
<reference evidence="1 2" key="1">
    <citation type="submission" date="2017-11" db="EMBL/GenBank/DDBJ databases">
        <title>Sphingomonas oleivorans sp. nov., isolated from oil-contaminated soil.</title>
        <authorList>
            <person name="Wang L."/>
            <person name="Chen L."/>
        </authorList>
    </citation>
    <scope>NUCLEOTIDE SEQUENCE [LARGE SCALE GENOMIC DNA]</scope>
    <source>
        <strain evidence="1 2">K101</strain>
    </source>
</reference>
<protein>
    <submittedName>
        <fullName evidence="1">Capsule biosynthesis protein</fullName>
    </submittedName>
</protein>
<dbReference type="AlphaFoldDB" id="A0A2T4I8I8"/>
<dbReference type="EMBL" id="PHHF01000001">
    <property type="protein sequence ID" value="PTD28015.1"/>
    <property type="molecule type" value="Genomic_DNA"/>
</dbReference>